<keyword evidence="3" id="KW-1185">Reference proteome</keyword>
<feature type="non-terminal residue" evidence="2">
    <location>
        <position position="63"/>
    </location>
</feature>
<reference evidence="2 3" key="1">
    <citation type="submission" date="2017-03" db="EMBL/GenBank/DDBJ databases">
        <title>Genome Survey of Euroglyphus maynei.</title>
        <authorList>
            <person name="Arlian L.G."/>
            <person name="Morgan M.S."/>
            <person name="Rider S.D."/>
        </authorList>
    </citation>
    <scope>NUCLEOTIDE SEQUENCE [LARGE SCALE GENOMIC DNA]</scope>
    <source>
        <strain evidence="2">Arlian Lab</strain>
        <tissue evidence="2">Whole body</tissue>
    </source>
</reference>
<accession>A0A1Y3ALH2</accession>
<dbReference type="Gene3D" id="3.40.50.300">
    <property type="entry name" value="P-loop containing nucleotide triphosphate hydrolases"/>
    <property type="match status" value="1"/>
</dbReference>
<dbReference type="InterPro" id="IPR027417">
    <property type="entry name" value="P-loop_NTPase"/>
</dbReference>
<proteinExistence type="predicted"/>
<organism evidence="2 3">
    <name type="scientific">Euroglyphus maynei</name>
    <name type="common">Mayne's house dust mite</name>
    <dbReference type="NCBI Taxonomy" id="6958"/>
    <lineage>
        <taxon>Eukaryota</taxon>
        <taxon>Metazoa</taxon>
        <taxon>Ecdysozoa</taxon>
        <taxon>Arthropoda</taxon>
        <taxon>Chelicerata</taxon>
        <taxon>Arachnida</taxon>
        <taxon>Acari</taxon>
        <taxon>Acariformes</taxon>
        <taxon>Sarcoptiformes</taxon>
        <taxon>Astigmata</taxon>
        <taxon>Psoroptidia</taxon>
        <taxon>Analgoidea</taxon>
        <taxon>Pyroglyphidae</taxon>
        <taxon>Pyroglyphinae</taxon>
        <taxon>Euroglyphus</taxon>
    </lineage>
</organism>
<name>A0A1Y3ALH2_EURMA</name>
<dbReference type="InterPro" id="IPR041562">
    <property type="entry name" value="MCM_lid"/>
</dbReference>
<gene>
    <name evidence="2" type="ORF">BLA29_015456</name>
</gene>
<protein>
    <recommendedName>
        <fullName evidence="1">MCM AAA-lid domain-containing protein</fullName>
    </recommendedName>
</protein>
<evidence type="ECO:0000313" key="3">
    <source>
        <dbReference type="Proteomes" id="UP000194236"/>
    </source>
</evidence>
<dbReference type="Pfam" id="PF17855">
    <property type="entry name" value="MCM_lid"/>
    <property type="match status" value="1"/>
</dbReference>
<dbReference type="OrthoDB" id="844at2759"/>
<evidence type="ECO:0000259" key="1">
    <source>
        <dbReference type="Pfam" id="PF17855"/>
    </source>
</evidence>
<feature type="domain" description="MCM AAA-lid" evidence="1">
    <location>
        <begin position="24"/>
        <end position="60"/>
    </location>
</feature>
<dbReference type="EMBL" id="MUJZ01071302">
    <property type="protein sequence ID" value="OTF69289.1"/>
    <property type="molecule type" value="Genomic_DNA"/>
</dbReference>
<dbReference type="Proteomes" id="UP000194236">
    <property type="component" value="Unassembled WGS sequence"/>
</dbReference>
<comment type="caution">
    <text evidence="2">The sequence shown here is derived from an EMBL/GenBank/DDBJ whole genome shotgun (WGS) entry which is preliminary data.</text>
</comment>
<dbReference type="AlphaFoldDB" id="A0A1Y3ALH2"/>
<evidence type="ECO:0000313" key="2">
    <source>
        <dbReference type="EMBL" id="OTF69289.1"/>
    </source>
</evidence>
<sequence length="63" mass="7583">MEQMSSQEQMNEVTSSDLELIPQDLLRKYIIYARQRIHPRLAKIDKDKITKLYSELRRESMLT</sequence>